<name>A0A2P2JNA3_RHIMU</name>
<accession>A0A2P2JNA3</accession>
<proteinExistence type="predicted"/>
<organism evidence="1">
    <name type="scientific">Rhizophora mucronata</name>
    <name type="common">Asiatic mangrove</name>
    <dbReference type="NCBI Taxonomy" id="61149"/>
    <lineage>
        <taxon>Eukaryota</taxon>
        <taxon>Viridiplantae</taxon>
        <taxon>Streptophyta</taxon>
        <taxon>Embryophyta</taxon>
        <taxon>Tracheophyta</taxon>
        <taxon>Spermatophyta</taxon>
        <taxon>Magnoliopsida</taxon>
        <taxon>eudicotyledons</taxon>
        <taxon>Gunneridae</taxon>
        <taxon>Pentapetalae</taxon>
        <taxon>rosids</taxon>
        <taxon>fabids</taxon>
        <taxon>Malpighiales</taxon>
        <taxon>Rhizophoraceae</taxon>
        <taxon>Rhizophora</taxon>
    </lineage>
</organism>
<protein>
    <submittedName>
        <fullName evidence="1">Uncharacterized protein</fullName>
    </submittedName>
</protein>
<reference evidence="1" key="1">
    <citation type="submission" date="2018-02" db="EMBL/GenBank/DDBJ databases">
        <title>Rhizophora mucronata_Transcriptome.</title>
        <authorList>
            <person name="Meera S.P."/>
            <person name="Sreeshan A."/>
            <person name="Augustine A."/>
        </authorList>
    </citation>
    <scope>NUCLEOTIDE SEQUENCE</scope>
    <source>
        <tissue evidence="1">Leaf</tissue>
    </source>
</reference>
<sequence length="23" mass="2799">MGTTQKRFTLLSYRVLTWEQVKL</sequence>
<evidence type="ECO:0000313" key="1">
    <source>
        <dbReference type="EMBL" id="MBW94938.1"/>
    </source>
</evidence>
<dbReference type="AlphaFoldDB" id="A0A2P2JNA3"/>
<dbReference type="EMBL" id="GGEC01014455">
    <property type="protein sequence ID" value="MBW94938.1"/>
    <property type="molecule type" value="Transcribed_RNA"/>
</dbReference>